<feature type="compositionally biased region" description="Polar residues" evidence="1">
    <location>
        <begin position="197"/>
        <end position="210"/>
    </location>
</feature>
<organism evidence="2 3">
    <name type="scientific">Lactuca virosa</name>
    <dbReference type="NCBI Taxonomy" id="75947"/>
    <lineage>
        <taxon>Eukaryota</taxon>
        <taxon>Viridiplantae</taxon>
        <taxon>Streptophyta</taxon>
        <taxon>Embryophyta</taxon>
        <taxon>Tracheophyta</taxon>
        <taxon>Spermatophyta</taxon>
        <taxon>Magnoliopsida</taxon>
        <taxon>eudicotyledons</taxon>
        <taxon>Gunneridae</taxon>
        <taxon>Pentapetalae</taxon>
        <taxon>asterids</taxon>
        <taxon>campanulids</taxon>
        <taxon>Asterales</taxon>
        <taxon>Asteraceae</taxon>
        <taxon>Cichorioideae</taxon>
        <taxon>Cichorieae</taxon>
        <taxon>Lactucinae</taxon>
        <taxon>Lactuca</taxon>
    </lineage>
</organism>
<comment type="caution">
    <text evidence="2">The sequence shown here is derived from an EMBL/GenBank/DDBJ whole genome shotgun (WGS) entry which is preliminary data.</text>
</comment>
<name>A0AAU9PUT8_9ASTR</name>
<dbReference type="EMBL" id="CAKMRJ010005745">
    <property type="protein sequence ID" value="CAH1454136.1"/>
    <property type="molecule type" value="Genomic_DNA"/>
</dbReference>
<evidence type="ECO:0000313" key="2">
    <source>
        <dbReference type="EMBL" id="CAH1454136.1"/>
    </source>
</evidence>
<protein>
    <recommendedName>
        <fullName evidence="4">Retrotransposon gag domain-containing protein</fullName>
    </recommendedName>
</protein>
<accession>A0AAU9PUT8</accession>
<evidence type="ECO:0000256" key="1">
    <source>
        <dbReference type="SAM" id="MobiDB-lite"/>
    </source>
</evidence>
<feature type="compositionally biased region" description="Low complexity" evidence="1">
    <location>
        <begin position="228"/>
        <end position="239"/>
    </location>
</feature>
<gene>
    <name evidence="2" type="ORF">LVIROSA_LOCUS39328</name>
</gene>
<feature type="region of interest" description="Disordered" evidence="1">
    <location>
        <begin position="160"/>
        <end position="256"/>
    </location>
</feature>
<dbReference type="Pfam" id="PF14223">
    <property type="entry name" value="Retrotran_gag_2"/>
    <property type="match status" value="1"/>
</dbReference>
<feature type="compositionally biased region" description="Polar residues" evidence="1">
    <location>
        <begin position="168"/>
        <end position="178"/>
    </location>
</feature>
<dbReference type="PANTHER" id="PTHR47481">
    <property type="match status" value="1"/>
</dbReference>
<dbReference type="Proteomes" id="UP001157418">
    <property type="component" value="Unassembled WGS sequence"/>
</dbReference>
<sequence>MPPSSSSDAAIQKVHKDWLSQDRRLHSLLLSSLTEESMAETLGRKSVAEVWSALQKAYSLRSKTREIQLNDELQHLRRGNEYVTVYSTKFRSYCEQLAAIDSPVSKTSKLHWYCRGLGPMFSTFSFSQIRLTPPLALRDVISEAESYSLFHKSLEDPSPTPVAFTAHGSHTSQNNQRGGRQHDVSIFQDPLHDDSLQPGSSQLPDTSPSTGPCHICTSPTDVTPIFGSSESTATSSHVSPAIETENTNLEPVGSRHPMRTRSRAVYDSTTKFGISLLDGFLYCSI</sequence>
<keyword evidence="3" id="KW-1185">Reference proteome</keyword>
<dbReference type="AlphaFoldDB" id="A0AAU9PUT8"/>
<proteinExistence type="predicted"/>
<evidence type="ECO:0000313" key="3">
    <source>
        <dbReference type="Proteomes" id="UP001157418"/>
    </source>
</evidence>
<reference evidence="2 3" key="1">
    <citation type="submission" date="2022-01" db="EMBL/GenBank/DDBJ databases">
        <authorList>
            <person name="Xiong W."/>
            <person name="Schranz E."/>
        </authorList>
    </citation>
    <scope>NUCLEOTIDE SEQUENCE [LARGE SCALE GENOMIC DNA]</scope>
</reference>
<dbReference type="PANTHER" id="PTHR47481:SF35">
    <property type="entry name" value="ZINC FINGER, CCHC-TYPE-RELATED"/>
    <property type="match status" value="1"/>
</dbReference>
<evidence type="ECO:0008006" key="4">
    <source>
        <dbReference type="Google" id="ProtNLM"/>
    </source>
</evidence>